<keyword evidence="3" id="KW-1185">Reference proteome</keyword>
<name>Q6YQ95_ONYPE</name>
<reference evidence="2 3" key="1">
    <citation type="journal article" date="2004" name="Nat. Genet.">
        <title>Reductive evolution suggested from the complete genome sequence of a plant-pathogenic phytoplasma.</title>
        <authorList>
            <person name="Oshima K."/>
            <person name="Kakizawa S."/>
            <person name="Nishigawa H."/>
            <person name="Jung H.-Y."/>
            <person name="Wei W."/>
            <person name="Suzuki S."/>
            <person name="Arashida R."/>
            <person name="Nakata D."/>
            <person name="Miyata S."/>
            <person name="Ugaki M."/>
            <person name="Namba S."/>
        </authorList>
    </citation>
    <scope>NUCLEOTIDE SEQUENCE [LARGE SCALE GENOMIC DNA]</scope>
    <source>
        <strain evidence="3">OY-M</strain>
    </source>
</reference>
<dbReference type="Gene3D" id="3.40.50.300">
    <property type="entry name" value="P-loop containing nucleotide triphosphate hydrolases"/>
    <property type="match status" value="1"/>
</dbReference>
<keyword evidence="2" id="KW-0645">Protease</keyword>
<evidence type="ECO:0000313" key="2">
    <source>
        <dbReference type="EMBL" id="BAD04565.1"/>
    </source>
</evidence>
<evidence type="ECO:0000259" key="1">
    <source>
        <dbReference type="Pfam" id="PF00004"/>
    </source>
</evidence>
<dbReference type="eggNOG" id="COG0464">
    <property type="taxonomic scope" value="Bacteria"/>
</dbReference>
<dbReference type="GO" id="GO:0008233">
    <property type="term" value="F:peptidase activity"/>
    <property type="evidence" value="ECO:0007669"/>
    <property type="project" value="UniProtKB-KW"/>
</dbReference>
<dbReference type="SUPFAM" id="SSF52540">
    <property type="entry name" value="P-loop containing nucleoside triphosphate hydrolases"/>
    <property type="match status" value="1"/>
</dbReference>
<dbReference type="GO" id="GO:0016887">
    <property type="term" value="F:ATP hydrolysis activity"/>
    <property type="evidence" value="ECO:0007669"/>
    <property type="project" value="InterPro"/>
</dbReference>
<gene>
    <name evidence="2" type="primary">hflB</name>
    <name evidence="2" type="ordered locus">PAM_480</name>
</gene>
<dbReference type="EMBL" id="AP006628">
    <property type="protein sequence ID" value="BAD04565.1"/>
    <property type="molecule type" value="Genomic_DNA"/>
</dbReference>
<dbReference type="KEGG" id="poy:PAM_480"/>
<dbReference type="GO" id="GO:0006508">
    <property type="term" value="P:proteolysis"/>
    <property type="evidence" value="ECO:0007669"/>
    <property type="project" value="UniProtKB-KW"/>
</dbReference>
<evidence type="ECO:0000313" key="3">
    <source>
        <dbReference type="Proteomes" id="UP000002523"/>
    </source>
</evidence>
<dbReference type="Pfam" id="PF00004">
    <property type="entry name" value="AAA"/>
    <property type="match status" value="1"/>
</dbReference>
<dbReference type="BioCyc" id="OYEL262768:G1G26-565-MONOMER"/>
<dbReference type="Proteomes" id="UP000002523">
    <property type="component" value="Chromosome"/>
</dbReference>
<feature type="domain" description="ATPase AAA-type core" evidence="1">
    <location>
        <begin position="65"/>
        <end position="150"/>
    </location>
</feature>
<proteinExistence type="predicted"/>
<organism evidence="2 3">
    <name type="scientific">Onion yellows phytoplasma (strain OY-M)</name>
    <dbReference type="NCBI Taxonomy" id="262768"/>
    <lineage>
        <taxon>Bacteria</taxon>
        <taxon>Bacillati</taxon>
        <taxon>Mycoplasmatota</taxon>
        <taxon>Mollicutes</taxon>
        <taxon>Acholeplasmatales</taxon>
        <taxon>Acholeplasmataceae</taxon>
        <taxon>Candidatus Phytoplasma</taxon>
        <taxon>16SrI (Aster yellows group)</taxon>
    </lineage>
</organism>
<dbReference type="GO" id="GO:0005524">
    <property type="term" value="F:ATP binding"/>
    <property type="evidence" value="ECO:0007669"/>
    <property type="project" value="InterPro"/>
</dbReference>
<dbReference type="STRING" id="262768.PAM_480"/>
<dbReference type="HOGENOM" id="CLU_791878_0_0_14"/>
<dbReference type="AlphaFoldDB" id="Q6YQ95"/>
<keyword evidence="2" id="KW-0378">Hydrolase</keyword>
<sequence>MNSDSLSGLLDVLTPPEFNFENFKPYSCIFGLEEPIQKLKEIGDLFDLITKHKYNLGKKGKPTHTLEEIEKIFAKARKNSSSIVFADEAEETIKARDSKDFLEPGDAKKPLLISAELDGVKTDPDKPICFVVATNHLGKIDSAIVSRLEPVYIGNIESDRRIGFLRLMAKLYKINQNTYDYLKVIADNFNYSLDHPEMFAEAIEHGYVIPAVAKKSFRGSIKIGAIEYFMATLDPVNNVVDRNERLEKMKKAGAQYLPPTDQNGKPKYDIEVLEGIKKHFFDLLSGRKLENLITNAANKAGFHGHSEILISDLEEACGEYFGHRQDYLNNNNLSQEAKEALEKINNSLYN</sequence>
<accession>Q6YQ95</accession>
<protein>
    <submittedName>
        <fullName evidence="2">ATP-dependent Zn protease</fullName>
    </submittedName>
</protein>
<dbReference type="InterPro" id="IPR027417">
    <property type="entry name" value="P-loop_NTPase"/>
</dbReference>
<dbReference type="InterPro" id="IPR003959">
    <property type="entry name" value="ATPase_AAA_core"/>
</dbReference>